<dbReference type="AlphaFoldDB" id="A0A225MIF0"/>
<dbReference type="Proteomes" id="UP000214603">
    <property type="component" value="Unassembled WGS sequence"/>
</dbReference>
<name>A0A225MIF0_9BURK</name>
<dbReference type="Gene3D" id="3.40.190.150">
    <property type="entry name" value="Bordetella uptake gene, domain 1"/>
    <property type="match status" value="1"/>
</dbReference>
<accession>A0A225MIF0</accession>
<organism evidence="2 3">
    <name type="scientific">Candidimonas nitroreducens</name>
    <dbReference type="NCBI Taxonomy" id="683354"/>
    <lineage>
        <taxon>Bacteria</taxon>
        <taxon>Pseudomonadati</taxon>
        <taxon>Pseudomonadota</taxon>
        <taxon>Betaproteobacteria</taxon>
        <taxon>Burkholderiales</taxon>
        <taxon>Alcaligenaceae</taxon>
        <taxon>Candidimonas</taxon>
    </lineage>
</organism>
<dbReference type="InterPro" id="IPR042100">
    <property type="entry name" value="Bug_dom1"/>
</dbReference>
<dbReference type="PROSITE" id="PS51318">
    <property type="entry name" value="TAT"/>
    <property type="match status" value="1"/>
</dbReference>
<dbReference type="Pfam" id="PF03401">
    <property type="entry name" value="TctC"/>
    <property type="match status" value="1"/>
</dbReference>
<evidence type="ECO:0000256" key="1">
    <source>
        <dbReference type="ARBA" id="ARBA00006987"/>
    </source>
</evidence>
<proteinExistence type="inferred from homology"/>
<dbReference type="Gene3D" id="3.40.190.10">
    <property type="entry name" value="Periplasmic binding protein-like II"/>
    <property type="match status" value="1"/>
</dbReference>
<sequence length="357" mass="37190">MQPTPIFPTNPLPHVRSQGDIMTAPSLPPRTSAGRRRFLHAASTLALAGGISPLARASGYPERPVRIIVAWSPGGTVDFVARTMAEQYSKLLDASFVVENRPGAAGVIGFSALAQAPANGYTYVIDNTALFLTMPATSAHLPFNPDRDFIAVAPVFETPVALVVSASLNVATLKDFIAMVKANPGKFNYGSGGAASTTHLQAAIFNEVAGIDIAHVPYKGGGDAMRAVMAGEVQMLITGAPTILSQASSGRIKVLAVSGHKRLAGLPLVPTFAEAGLPGYTVTNRYSLIAPSKLPKDIAAKMVDATQRVLADPVAQRLMASRGGVPVEAGSVDSGKPDLNAEQWKNILGKMRTGGAS</sequence>
<dbReference type="InterPro" id="IPR005064">
    <property type="entry name" value="BUG"/>
</dbReference>
<dbReference type="PANTHER" id="PTHR42928">
    <property type="entry name" value="TRICARBOXYLATE-BINDING PROTEIN"/>
    <property type="match status" value="1"/>
</dbReference>
<dbReference type="PANTHER" id="PTHR42928:SF5">
    <property type="entry name" value="BLR1237 PROTEIN"/>
    <property type="match status" value="1"/>
</dbReference>
<gene>
    <name evidence="2" type="ORF">CEY11_10425</name>
</gene>
<reference evidence="3" key="1">
    <citation type="submission" date="2017-06" db="EMBL/GenBank/DDBJ databases">
        <title>Herbaspirillum phytohormonus sp. nov., isolated from the root nodule of Robinia pseudoacacia in lead-zinc mine.</title>
        <authorList>
            <person name="Fan M."/>
            <person name="Lin Y."/>
        </authorList>
    </citation>
    <scope>NUCLEOTIDE SEQUENCE [LARGE SCALE GENOMIC DNA]</scope>
    <source>
        <strain evidence="3">SC-089</strain>
    </source>
</reference>
<comment type="similarity">
    <text evidence="1">Belongs to the UPF0065 (bug) family.</text>
</comment>
<dbReference type="CDD" id="cd07012">
    <property type="entry name" value="PBP2_Bug_TTT"/>
    <property type="match status" value="1"/>
</dbReference>
<dbReference type="InterPro" id="IPR006311">
    <property type="entry name" value="TAT_signal"/>
</dbReference>
<dbReference type="SUPFAM" id="SSF53850">
    <property type="entry name" value="Periplasmic binding protein-like II"/>
    <property type="match status" value="1"/>
</dbReference>
<comment type="caution">
    <text evidence="2">The sequence shown here is derived from an EMBL/GenBank/DDBJ whole genome shotgun (WGS) entry which is preliminary data.</text>
</comment>
<keyword evidence="3" id="KW-1185">Reference proteome</keyword>
<protein>
    <submittedName>
        <fullName evidence="2">ABC transporter substrate-binding protein</fullName>
    </submittedName>
</protein>
<evidence type="ECO:0000313" key="2">
    <source>
        <dbReference type="EMBL" id="OWT60083.1"/>
    </source>
</evidence>
<dbReference type="EMBL" id="NJIH01000006">
    <property type="protein sequence ID" value="OWT60083.1"/>
    <property type="molecule type" value="Genomic_DNA"/>
</dbReference>
<evidence type="ECO:0000313" key="3">
    <source>
        <dbReference type="Proteomes" id="UP000214603"/>
    </source>
</evidence>